<feature type="domain" description="M23ase beta-sheet core" evidence="1">
    <location>
        <begin position="107"/>
        <end position="193"/>
    </location>
</feature>
<dbReference type="InterPro" id="IPR016047">
    <property type="entry name" value="M23ase_b-sheet_dom"/>
</dbReference>
<name>A0ABX8ZPW6_9SPHN</name>
<sequence>MNIMFSRTLAMSLAAAACAPLQEQEYGLGPPPLAAEVTGDIEHVLVGPIHSVPYMCSEHPLGQVAYAGDALGTDCLVTGGLDAEPGFSRLYRGDGGHNEDWYGWRAEVLAPVSGTVLGIFAYPSVNMIGEMGCPPAGTIRIRSEDGMIVTLSHLGEFFVSGGDYVDRGMIIGLVGNNGVSRAPHIHVGAHREADATPLQIRWNLREMADLQAQQGDNEAVLP</sequence>
<organism evidence="2 3">
    <name type="scientific">Qipengyuania aurantiaca</name>
    <dbReference type="NCBI Taxonomy" id="2867233"/>
    <lineage>
        <taxon>Bacteria</taxon>
        <taxon>Pseudomonadati</taxon>
        <taxon>Pseudomonadota</taxon>
        <taxon>Alphaproteobacteria</taxon>
        <taxon>Sphingomonadales</taxon>
        <taxon>Erythrobacteraceae</taxon>
        <taxon>Qipengyuania</taxon>
    </lineage>
</organism>
<dbReference type="RefSeq" id="WP_221426443.1">
    <property type="nucleotide sequence ID" value="NZ_CP081295.1"/>
</dbReference>
<dbReference type="InterPro" id="IPR011055">
    <property type="entry name" value="Dup_hybrid_motif"/>
</dbReference>
<dbReference type="Gene3D" id="2.70.70.10">
    <property type="entry name" value="Glucose Permease (Domain IIA)"/>
    <property type="match status" value="1"/>
</dbReference>
<dbReference type="PROSITE" id="PS51257">
    <property type="entry name" value="PROKAR_LIPOPROTEIN"/>
    <property type="match status" value="1"/>
</dbReference>
<protein>
    <submittedName>
        <fullName evidence="2">M23 family metallopeptidase</fullName>
    </submittedName>
</protein>
<dbReference type="EMBL" id="CP081295">
    <property type="protein sequence ID" value="QZD90984.1"/>
    <property type="molecule type" value="Genomic_DNA"/>
</dbReference>
<dbReference type="InterPro" id="IPR050570">
    <property type="entry name" value="Cell_wall_metabolism_enzyme"/>
</dbReference>
<proteinExistence type="predicted"/>
<dbReference type="PANTHER" id="PTHR21666">
    <property type="entry name" value="PEPTIDASE-RELATED"/>
    <property type="match status" value="1"/>
</dbReference>
<evidence type="ECO:0000259" key="1">
    <source>
        <dbReference type="Pfam" id="PF01551"/>
    </source>
</evidence>
<accession>A0ABX8ZPW6</accession>
<gene>
    <name evidence="2" type="ORF">K3148_06260</name>
</gene>
<keyword evidence="3" id="KW-1185">Reference proteome</keyword>
<evidence type="ECO:0000313" key="3">
    <source>
        <dbReference type="Proteomes" id="UP000824281"/>
    </source>
</evidence>
<dbReference type="CDD" id="cd12797">
    <property type="entry name" value="M23_peptidase"/>
    <property type="match status" value="1"/>
</dbReference>
<dbReference type="PANTHER" id="PTHR21666:SF285">
    <property type="entry name" value="M23 FAMILY METALLOPEPTIDASE"/>
    <property type="match status" value="1"/>
</dbReference>
<reference evidence="2 3" key="1">
    <citation type="submission" date="2021-08" db="EMBL/GenBank/DDBJ databases">
        <title>Comparative Genomics Analysis of the Genus Qipengyuania Reveals Extensive Genetic Diversity and Metabolic Versatility, Including the Description of Fifteen Novel Species.</title>
        <authorList>
            <person name="Liu Y."/>
        </authorList>
    </citation>
    <scope>NUCLEOTIDE SEQUENCE [LARGE SCALE GENOMIC DNA]</scope>
    <source>
        <strain evidence="2 3">1NDH13</strain>
    </source>
</reference>
<dbReference type="Proteomes" id="UP000824281">
    <property type="component" value="Chromosome"/>
</dbReference>
<dbReference type="Pfam" id="PF01551">
    <property type="entry name" value="Peptidase_M23"/>
    <property type="match status" value="1"/>
</dbReference>
<dbReference type="SUPFAM" id="SSF51261">
    <property type="entry name" value="Duplicated hybrid motif"/>
    <property type="match status" value="1"/>
</dbReference>
<evidence type="ECO:0000313" key="2">
    <source>
        <dbReference type="EMBL" id="QZD90984.1"/>
    </source>
</evidence>